<name>A0A9N8E9S4_9STRA</name>
<dbReference type="Gene3D" id="1.25.40.20">
    <property type="entry name" value="Ankyrin repeat-containing domain"/>
    <property type="match status" value="1"/>
</dbReference>
<protein>
    <submittedName>
        <fullName evidence="1">Uncharacterized protein</fullName>
    </submittedName>
</protein>
<evidence type="ECO:0000313" key="1">
    <source>
        <dbReference type="EMBL" id="CAB9516429.1"/>
    </source>
</evidence>
<gene>
    <name evidence="1" type="ORF">SEMRO_782_G201720.1</name>
</gene>
<dbReference type="InterPro" id="IPR036770">
    <property type="entry name" value="Ankyrin_rpt-contain_sf"/>
</dbReference>
<proteinExistence type="predicted"/>
<organism evidence="1 2">
    <name type="scientific">Seminavis robusta</name>
    <dbReference type="NCBI Taxonomy" id="568900"/>
    <lineage>
        <taxon>Eukaryota</taxon>
        <taxon>Sar</taxon>
        <taxon>Stramenopiles</taxon>
        <taxon>Ochrophyta</taxon>
        <taxon>Bacillariophyta</taxon>
        <taxon>Bacillariophyceae</taxon>
        <taxon>Bacillariophycidae</taxon>
        <taxon>Naviculales</taxon>
        <taxon>Naviculaceae</taxon>
        <taxon>Seminavis</taxon>
    </lineage>
</organism>
<dbReference type="EMBL" id="CAICTM010000781">
    <property type="protein sequence ID" value="CAB9516429.1"/>
    <property type="molecule type" value="Genomic_DNA"/>
</dbReference>
<evidence type="ECO:0000313" key="2">
    <source>
        <dbReference type="Proteomes" id="UP001153069"/>
    </source>
</evidence>
<dbReference type="Proteomes" id="UP001153069">
    <property type="component" value="Unassembled WGS sequence"/>
</dbReference>
<reference evidence="1" key="1">
    <citation type="submission" date="2020-06" db="EMBL/GenBank/DDBJ databases">
        <authorList>
            <consortium name="Plant Systems Biology data submission"/>
        </authorList>
    </citation>
    <scope>NUCLEOTIDE SEQUENCE</scope>
    <source>
        <strain evidence="1">D6</strain>
    </source>
</reference>
<dbReference type="AlphaFoldDB" id="A0A9N8E9S4"/>
<dbReference type="SUPFAM" id="SSF48403">
    <property type="entry name" value="Ankyrin repeat"/>
    <property type="match status" value="1"/>
</dbReference>
<accession>A0A9N8E9S4</accession>
<comment type="caution">
    <text evidence="1">The sequence shown here is derived from an EMBL/GenBank/DDBJ whole genome shotgun (WGS) entry which is preliminary data.</text>
</comment>
<keyword evidence="2" id="KW-1185">Reference proteome</keyword>
<sequence length="177" mass="20115">MNEEEASNQIQELLKDVNQGRPRDHKRIIELLRALPNVALVPFIKSGWGSGRCTILNQLVQERAPLEVVRSVVEAAPESVRAQVNDDDFLPIHTACWHKWHEKDYSDVIIYLAQQYPESMMEKYKGNVEQLPIHRLAQGEDGILKAIKYMVAQIPGLVSTKDKFGFLPLHYACSPSP</sequence>